<feature type="transmembrane region" description="Helical" evidence="4">
    <location>
        <begin position="288"/>
        <end position="306"/>
    </location>
</feature>
<accession>A0A176YS14</accession>
<evidence type="ECO:0000256" key="3">
    <source>
        <dbReference type="ARBA" id="ARBA00023136"/>
    </source>
</evidence>
<dbReference type="Gene3D" id="1.20.1250.20">
    <property type="entry name" value="MFS general substrate transporter like domains"/>
    <property type="match status" value="1"/>
</dbReference>
<name>A0A176YS14_9BRAD</name>
<dbReference type="InterPro" id="IPR020846">
    <property type="entry name" value="MFS_dom"/>
</dbReference>
<feature type="transmembrane region" description="Helical" evidence="4">
    <location>
        <begin position="53"/>
        <end position="74"/>
    </location>
</feature>
<organism evidence="6 7">
    <name type="scientific">Bradyrhizobium centrolobii</name>
    <dbReference type="NCBI Taxonomy" id="1505087"/>
    <lineage>
        <taxon>Bacteria</taxon>
        <taxon>Pseudomonadati</taxon>
        <taxon>Pseudomonadota</taxon>
        <taxon>Alphaproteobacteria</taxon>
        <taxon>Hyphomicrobiales</taxon>
        <taxon>Nitrobacteraceae</taxon>
        <taxon>Bradyrhizobium</taxon>
    </lineage>
</organism>
<dbReference type="InterPro" id="IPR036259">
    <property type="entry name" value="MFS_trans_sf"/>
</dbReference>
<feature type="transmembrane region" description="Helical" evidence="4">
    <location>
        <begin position="110"/>
        <end position="131"/>
    </location>
</feature>
<feature type="transmembrane region" description="Helical" evidence="4">
    <location>
        <begin position="86"/>
        <end position="104"/>
    </location>
</feature>
<feature type="transmembrane region" description="Helical" evidence="4">
    <location>
        <begin position="143"/>
        <end position="161"/>
    </location>
</feature>
<evidence type="ECO:0000256" key="4">
    <source>
        <dbReference type="SAM" id="Phobius"/>
    </source>
</evidence>
<reference evidence="6 7" key="1">
    <citation type="submission" date="2016-03" db="EMBL/GenBank/DDBJ databases">
        <title>Draft Genome Sequence of the Strain BR 10245 (Bradyrhizobium sp.) isolated from nodules of Centrolobium paraense.</title>
        <authorList>
            <person name="Simoes-Araujo J.L.Sr."/>
            <person name="Barauna A.C."/>
            <person name="Silva K."/>
            <person name="Zilli J.E."/>
        </authorList>
    </citation>
    <scope>NUCLEOTIDE SEQUENCE [LARGE SCALE GENOMIC DNA]</scope>
    <source>
        <strain evidence="6 7">BR 10245</strain>
    </source>
</reference>
<dbReference type="Pfam" id="PF07690">
    <property type="entry name" value="MFS_1"/>
    <property type="match status" value="1"/>
</dbReference>
<dbReference type="EMBL" id="LUUB01000054">
    <property type="protein sequence ID" value="OAF09937.1"/>
    <property type="molecule type" value="Genomic_DNA"/>
</dbReference>
<feature type="domain" description="Major facilitator superfamily (MFS) profile" evidence="5">
    <location>
        <begin position="17"/>
        <end position="405"/>
    </location>
</feature>
<keyword evidence="3 4" id="KW-0472">Membrane</keyword>
<dbReference type="InterPro" id="IPR011701">
    <property type="entry name" value="MFS"/>
</dbReference>
<feature type="transmembrane region" description="Helical" evidence="4">
    <location>
        <begin position="258"/>
        <end position="276"/>
    </location>
</feature>
<evidence type="ECO:0000256" key="2">
    <source>
        <dbReference type="ARBA" id="ARBA00022989"/>
    </source>
</evidence>
<sequence>MTISETTKLAPPKQLAERSLIWLGAITTGVVVTNLFAPQILVGLIGRSLAMTAWQAGSVSTLTLLGYALGLLLLVPLVDLVENRRLILRTLGCAILAALATALAPTPSLLLLATFVLGASCAAIQMMVPLVASMVAPERRGQAIGEVMSGLMIGILLSRPAASLIADLWSWRAYYLVSAVLMTFLAGALGRYLPTLQPAARASYGELLRSFPRLLMEEPVLRVRAWTAALVMASFTAFWAAVALRLPDAPFALDARGIAAFALIGVAGAAATPIAGRWGDKGWARPMFFAAHLCIIGSLVLCAWAGVLGSRIAALLVLSLGTILLDVGITTDQTLGRRAINLLRPEARGRINGLFVALFFIGGGVGAAAASLAWTYGGWTMVCAVAASFGVLGLLTDLLTRTGTS</sequence>
<evidence type="ECO:0000256" key="1">
    <source>
        <dbReference type="ARBA" id="ARBA00022692"/>
    </source>
</evidence>
<dbReference type="SUPFAM" id="SSF103473">
    <property type="entry name" value="MFS general substrate transporter"/>
    <property type="match status" value="1"/>
</dbReference>
<dbReference type="OrthoDB" id="9815356at2"/>
<proteinExistence type="predicted"/>
<keyword evidence="1 4" id="KW-0812">Transmembrane</keyword>
<gene>
    <name evidence="6" type="ORF">AYJ54_12120</name>
</gene>
<feature type="transmembrane region" description="Helical" evidence="4">
    <location>
        <begin position="379"/>
        <end position="399"/>
    </location>
</feature>
<feature type="transmembrane region" description="Helical" evidence="4">
    <location>
        <begin position="223"/>
        <end position="246"/>
    </location>
</feature>
<dbReference type="PROSITE" id="PS50850">
    <property type="entry name" value="MFS"/>
    <property type="match status" value="1"/>
</dbReference>
<dbReference type="Proteomes" id="UP000076959">
    <property type="component" value="Unassembled WGS sequence"/>
</dbReference>
<evidence type="ECO:0000313" key="6">
    <source>
        <dbReference type="EMBL" id="OAF09937.1"/>
    </source>
</evidence>
<dbReference type="GO" id="GO:0022857">
    <property type="term" value="F:transmembrane transporter activity"/>
    <property type="evidence" value="ECO:0007669"/>
    <property type="project" value="InterPro"/>
</dbReference>
<dbReference type="CDD" id="cd17324">
    <property type="entry name" value="MFS_NepI_like"/>
    <property type="match status" value="1"/>
</dbReference>
<feature type="transmembrane region" description="Helical" evidence="4">
    <location>
        <begin position="312"/>
        <end position="330"/>
    </location>
</feature>
<evidence type="ECO:0000313" key="7">
    <source>
        <dbReference type="Proteomes" id="UP000076959"/>
    </source>
</evidence>
<feature type="transmembrane region" description="Helical" evidence="4">
    <location>
        <begin position="351"/>
        <end position="373"/>
    </location>
</feature>
<dbReference type="STRING" id="1505087.AYJ54_12120"/>
<feature type="transmembrane region" description="Helical" evidence="4">
    <location>
        <begin position="20"/>
        <end position="41"/>
    </location>
</feature>
<dbReference type="PANTHER" id="PTHR42910:SF1">
    <property type="entry name" value="MAJOR FACILITATOR SUPERFAMILY (MFS) PROFILE DOMAIN-CONTAINING PROTEIN"/>
    <property type="match status" value="1"/>
</dbReference>
<evidence type="ECO:0000259" key="5">
    <source>
        <dbReference type="PROSITE" id="PS50850"/>
    </source>
</evidence>
<keyword evidence="7" id="KW-1185">Reference proteome</keyword>
<feature type="transmembrane region" description="Helical" evidence="4">
    <location>
        <begin position="173"/>
        <end position="193"/>
    </location>
</feature>
<comment type="caution">
    <text evidence="6">The sequence shown here is derived from an EMBL/GenBank/DDBJ whole genome shotgun (WGS) entry which is preliminary data.</text>
</comment>
<dbReference type="AlphaFoldDB" id="A0A176YS14"/>
<keyword evidence="2 4" id="KW-1133">Transmembrane helix</keyword>
<dbReference type="RefSeq" id="WP_063700165.1">
    <property type="nucleotide sequence ID" value="NZ_LUUB01000054.1"/>
</dbReference>
<dbReference type="PANTHER" id="PTHR42910">
    <property type="entry name" value="TRANSPORTER SCO4007-RELATED"/>
    <property type="match status" value="1"/>
</dbReference>
<protein>
    <submittedName>
        <fullName evidence="6">MFS transporter</fullName>
    </submittedName>
</protein>